<dbReference type="PANTHER" id="PTHR30203:SF33">
    <property type="entry name" value="BLR4455 PROTEIN"/>
    <property type="match status" value="1"/>
</dbReference>
<reference evidence="3 6" key="4">
    <citation type="submission" date="2019-12" db="EMBL/GenBank/DDBJ databases">
        <title>Multi-Generational Helicobacter saguini Isolates.</title>
        <authorList>
            <person name="Mannion A."/>
            <person name="Shen Z."/>
            <person name="Fox J.G."/>
        </authorList>
    </citation>
    <scope>NUCLEOTIDE SEQUENCE [LARGE SCALE GENOMIC DNA]</scope>
    <source>
        <strain evidence="3">16-048</strain>
        <strain evidence="6">16-048 (F4)</strain>
    </source>
</reference>
<feature type="compositionally biased region" description="Polar residues" evidence="2">
    <location>
        <begin position="29"/>
        <end position="52"/>
    </location>
</feature>
<protein>
    <submittedName>
        <fullName evidence="4">TolC family protein</fullName>
    </submittedName>
</protein>
<keyword evidence="5" id="KW-1185">Reference proteome</keyword>
<dbReference type="SUPFAM" id="SSF56954">
    <property type="entry name" value="Outer membrane efflux proteins (OEP)"/>
    <property type="match status" value="1"/>
</dbReference>
<dbReference type="Gene3D" id="2.20.200.10">
    <property type="entry name" value="Outer membrane efflux proteins (OEP)"/>
    <property type="match status" value="1"/>
</dbReference>
<dbReference type="Proteomes" id="UP000477070">
    <property type="component" value="Unassembled WGS sequence"/>
</dbReference>
<evidence type="ECO:0000256" key="1">
    <source>
        <dbReference type="ARBA" id="ARBA00007613"/>
    </source>
</evidence>
<evidence type="ECO:0000313" key="3">
    <source>
        <dbReference type="EMBL" id="MWV69952.1"/>
    </source>
</evidence>
<evidence type="ECO:0000313" key="6">
    <source>
        <dbReference type="Proteomes" id="UP000477070"/>
    </source>
</evidence>
<reference evidence="4" key="3">
    <citation type="submission" date="2018-04" db="EMBL/GenBank/DDBJ databases">
        <authorList>
            <person name="Sheh A."/>
            <person name="Shen Z."/>
            <person name="Mannion A.J."/>
            <person name="Fox J.G."/>
        </authorList>
    </citation>
    <scope>NUCLEOTIDE SEQUENCE</scope>
    <source>
        <strain evidence="4">MIT 97-6194</strain>
    </source>
</reference>
<dbReference type="InterPro" id="IPR010131">
    <property type="entry name" value="MdtP/NodT-like"/>
</dbReference>
<comment type="similarity">
    <text evidence="1">Belongs to the outer membrane factor (OMF) (TC 1.B.17) family.</text>
</comment>
<comment type="caution">
    <text evidence="4">The sequence shown here is derived from an EMBL/GenBank/DDBJ whole genome shotgun (WGS) entry which is preliminary data.</text>
</comment>
<dbReference type="Proteomes" id="UP000029714">
    <property type="component" value="Unassembled WGS sequence"/>
</dbReference>
<dbReference type="AlphaFoldDB" id="A0A347VTS5"/>
<dbReference type="GO" id="GO:0015562">
    <property type="term" value="F:efflux transmembrane transporter activity"/>
    <property type="evidence" value="ECO:0007669"/>
    <property type="project" value="InterPro"/>
</dbReference>
<dbReference type="EMBL" id="JRMP02000020">
    <property type="protein sequence ID" value="TLD92398.1"/>
    <property type="molecule type" value="Genomic_DNA"/>
</dbReference>
<dbReference type="OrthoDB" id="9783163at2"/>
<proteinExistence type="inferred from homology"/>
<name>A0A347VTS5_9HELI</name>
<dbReference type="PANTHER" id="PTHR30203">
    <property type="entry name" value="OUTER MEMBRANE CATION EFFLUX PROTEIN"/>
    <property type="match status" value="1"/>
</dbReference>
<evidence type="ECO:0000313" key="4">
    <source>
        <dbReference type="EMBL" id="TLD92398.1"/>
    </source>
</evidence>
<feature type="region of interest" description="Disordered" evidence="2">
    <location>
        <begin position="19"/>
        <end position="66"/>
    </location>
</feature>
<gene>
    <name evidence="3" type="ORF">DCO61_08050</name>
    <name evidence="4" type="ORF">LS64_010295</name>
</gene>
<accession>A0A347VTS5</accession>
<dbReference type="EMBL" id="QBIU01000001">
    <property type="protein sequence ID" value="MWV69952.1"/>
    <property type="molecule type" value="Genomic_DNA"/>
</dbReference>
<sequence>MESSLQNSQDKILQKADSINKASLDSKDSINLTQITESKTTKDSNLANLQEISSKDSKNTNNIESKNATEDSIKVIESKTKDSKETSANATKDKLDSKDFKNTESKTKDSKTTKDKIKNKNTYTDTFFSIFDDPILVDLTNKALKSNTNLLTLESAIRQARATAKINTAAMFPRVTAGANYNYSDNNYRSIQTNTINQNSANASLTFSWELDILGKLNALRMASDQNTLSALQNLSQAQVVLIGDVASFYFTIRQLSEAIALNREITANLQEIYELTQSRYDLGLIGLDSLATTKSNYLNQKNTTLNLESTLEQNINALLVLLNAHELGFSLDSSYEFNAPSLPSITALPADIIFNRPDVRSSVYSLNASIYQRYNKKMALFPSLSLSSNLGQILMSPTRAVGDLAWQIAGNLSMPLINRYSITQDYIISKEATKQAFYTLQNTINTALGEIENAMKNMEVTALSRDNTAQSYDVNKSTYEIMESQYNQKLIDDISKLEYANTYLRARVSLLSAHLSENQAAIALYKAFGGDFNPSVFADSNLQTTAVPKEVDSEMEDIADGV</sequence>
<dbReference type="Pfam" id="PF02321">
    <property type="entry name" value="OEP"/>
    <property type="match status" value="2"/>
</dbReference>
<organism evidence="4 5">
    <name type="scientific">Helicobacter saguini</name>
    <dbReference type="NCBI Taxonomy" id="1548018"/>
    <lineage>
        <taxon>Bacteria</taxon>
        <taxon>Pseudomonadati</taxon>
        <taxon>Campylobacterota</taxon>
        <taxon>Epsilonproteobacteria</taxon>
        <taxon>Campylobacterales</taxon>
        <taxon>Helicobacteraceae</taxon>
        <taxon>Helicobacter</taxon>
    </lineage>
</organism>
<reference evidence="4 5" key="1">
    <citation type="journal article" date="2014" name="Genome Announc.">
        <title>Draft genome sequences of eight enterohepatic helicobacter species isolated from both laboratory and wild rodents.</title>
        <authorList>
            <person name="Sheh A."/>
            <person name="Shen Z."/>
            <person name="Fox J.G."/>
        </authorList>
    </citation>
    <scope>NUCLEOTIDE SEQUENCE [LARGE SCALE GENOMIC DNA]</scope>
    <source>
        <strain evidence="4 5">MIT 97-6194</strain>
    </source>
</reference>
<evidence type="ECO:0000313" key="5">
    <source>
        <dbReference type="Proteomes" id="UP000029714"/>
    </source>
</evidence>
<reference evidence="4 5" key="2">
    <citation type="journal article" date="2016" name="Infect. Immun.">
        <title>Helicobacter saguini, a Novel Helicobacter Isolated from Cotton-Top Tamarins with Ulcerative Colitis, Has Proinflammatory Properties and Induces Typhlocolitis and Dysplasia in Gnotobiotic IL-10-/- Mice.</title>
        <authorList>
            <person name="Shen Z."/>
            <person name="Mannion A."/>
            <person name="Whary M.T."/>
            <person name="Muthupalani S."/>
            <person name="Sheh A."/>
            <person name="Feng Y."/>
            <person name="Gong G."/>
            <person name="Vandamme P."/>
            <person name="Holcombe H.R."/>
            <person name="Paster B.J."/>
            <person name="Fox J.G."/>
        </authorList>
    </citation>
    <scope>NUCLEOTIDE SEQUENCE [LARGE SCALE GENOMIC DNA]</scope>
    <source>
        <strain evidence="4 5">MIT 97-6194</strain>
    </source>
</reference>
<dbReference type="InterPro" id="IPR003423">
    <property type="entry name" value="OMP_efflux"/>
</dbReference>
<dbReference type="Gene3D" id="1.20.1600.10">
    <property type="entry name" value="Outer membrane efflux proteins (OEP)"/>
    <property type="match status" value="1"/>
</dbReference>
<evidence type="ECO:0000256" key="2">
    <source>
        <dbReference type="SAM" id="MobiDB-lite"/>
    </source>
</evidence>
<dbReference type="STRING" id="1548018.LS64_01350"/>